<sequence>MEQYRYLLRGYEDTLYRLDAINQIAGRIAHMDPKVIRTQRNIMERPNNRKTIEFLVLVHGYVWIARVNHLSNVVDELRDRDSVRGPLGKQRLKLHDFEEIRVLGTWQQIESLTTTPTLTNPSSLLDASTLIFNEEVGGLTQFSTFVAPGRIEQASEASRNCAAKNSSCLFLVVSATPINDFQMSLKS</sequence>
<reference evidence="1 2" key="1">
    <citation type="journal article" date="2023" name="Plants (Basel)">
        <title>Bridging the Gap: Combining Genomics and Transcriptomics Approaches to Understand Stylosanthes scabra, an Orphan Legume from the Brazilian Caatinga.</title>
        <authorList>
            <person name="Ferreira-Neto J.R.C."/>
            <person name="da Silva M.D."/>
            <person name="Binneck E."/>
            <person name="de Melo N.F."/>
            <person name="da Silva R.H."/>
            <person name="de Melo A.L.T.M."/>
            <person name="Pandolfi V."/>
            <person name="Bustamante F.O."/>
            <person name="Brasileiro-Vidal A.C."/>
            <person name="Benko-Iseppon A.M."/>
        </authorList>
    </citation>
    <scope>NUCLEOTIDE SEQUENCE [LARGE SCALE GENOMIC DNA]</scope>
    <source>
        <tissue evidence="1">Leaves</tissue>
    </source>
</reference>
<organism evidence="1 2">
    <name type="scientific">Stylosanthes scabra</name>
    <dbReference type="NCBI Taxonomy" id="79078"/>
    <lineage>
        <taxon>Eukaryota</taxon>
        <taxon>Viridiplantae</taxon>
        <taxon>Streptophyta</taxon>
        <taxon>Embryophyta</taxon>
        <taxon>Tracheophyta</taxon>
        <taxon>Spermatophyta</taxon>
        <taxon>Magnoliopsida</taxon>
        <taxon>eudicotyledons</taxon>
        <taxon>Gunneridae</taxon>
        <taxon>Pentapetalae</taxon>
        <taxon>rosids</taxon>
        <taxon>fabids</taxon>
        <taxon>Fabales</taxon>
        <taxon>Fabaceae</taxon>
        <taxon>Papilionoideae</taxon>
        <taxon>50 kb inversion clade</taxon>
        <taxon>dalbergioids sensu lato</taxon>
        <taxon>Dalbergieae</taxon>
        <taxon>Pterocarpus clade</taxon>
        <taxon>Stylosanthes</taxon>
    </lineage>
</organism>
<gene>
    <name evidence="1" type="ORF">PIB30_065870</name>
</gene>
<dbReference type="EMBL" id="JASCZI010061078">
    <property type="protein sequence ID" value="MED6137538.1"/>
    <property type="molecule type" value="Genomic_DNA"/>
</dbReference>
<dbReference type="Proteomes" id="UP001341840">
    <property type="component" value="Unassembled WGS sequence"/>
</dbReference>
<comment type="caution">
    <text evidence="1">The sequence shown here is derived from an EMBL/GenBank/DDBJ whole genome shotgun (WGS) entry which is preliminary data.</text>
</comment>
<evidence type="ECO:0000313" key="2">
    <source>
        <dbReference type="Proteomes" id="UP001341840"/>
    </source>
</evidence>
<evidence type="ECO:0000313" key="1">
    <source>
        <dbReference type="EMBL" id="MED6137538.1"/>
    </source>
</evidence>
<keyword evidence="2" id="KW-1185">Reference proteome</keyword>
<protein>
    <submittedName>
        <fullName evidence="1">Uncharacterized protein</fullName>
    </submittedName>
</protein>
<accession>A0ABU6SNN9</accession>
<proteinExistence type="predicted"/>
<name>A0ABU6SNN9_9FABA</name>